<dbReference type="AlphaFoldDB" id="A0AAV0BP95"/>
<dbReference type="PANTHER" id="PTHR10412:SF10">
    <property type="entry name" value="GLYCOSYL HYDROLASE FAMILY 63 C-TERMINAL DOMAIN-CONTAINING PROTEIN"/>
    <property type="match status" value="1"/>
</dbReference>
<dbReference type="EMBL" id="CALTRL010005971">
    <property type="protein sequence ID" value="CAH7688325.1"/>
    <property type="molecule type" value="Genomic_DNA"/>
</dbReference>
<dbReference type="GO" id="GO:0009311">
    <property type="term" value="P:oligosaccharide metabolic process"/>
    <property type="evidence" value="ECO:0007669"/>
    <property type="project" value="InterPro"/>
</dbReference>
<comment type="caution">
    <text evidence="1">The sequence shown here is derived from an EMBL/GenBank/DDBJ whole genome shotgun (WGS) entry which is preliminary data.</text>
</comment>
<sequence length="197" mass="22404">MKPDSSLPAYGWNFSNVNPPVQAWAAFRFFKIEWKMYGREDFQFLERVFQNLLLNSTLWVNQKNASRQNVFDGGFLGHDNIGLFNQSEPLLTGGSLGQADGTAWMAFFALNILNIALETTSKDGFYYNAISWGNGNSQQLAVRSLVGLIPIYVTLTLELGVLKRFPEFKKRVDWFTENRPEFVTKNIIANMMGIGKQ</sequence>
<name>A0AAV0BP95_PHAPC</name>
<reference evidence="1" key="1">
    <citation type="submission" date="2022-06" db="EMBL/GenBank/DDBJ databases">
        <authorList>
            <consortium name="SYNGENTA / RWTH Aachen University"/>
        </authorList>
    </citation>
    <scope>NUCLEOTIDE SEQUENCE</scope>
</reference>
<accession>A0AAV0BP95</accession>
<dbReference type="InterPro" id="IPR004888">
    <property type="entry name" value="Glycoside_hydrolase_63"/>
</dbReference>
<keyword evidence="2" id="KW-1185">Reference proteome</keyword>
<gene>
    <name evidence="1" type="ORF">PPACK8108_LOCUS23278</name>
</gene>
<organism evidence="1 2">
    <name type="scientific">Phakopsora pachyrhizi</name>
    <name type="common">Asian soybean rust disease fungus</name>
    <dbReference type="NCBI Taxonomy" id="170000"/>
    <lineage>
        <taxon>Eukaryota</taxon>
        <taxon>Fungi</taxon>
        <taxon>Dikarya</taxon>
        <taxon>Basidiomycota</taxon>
        <taxon>Pucciniomycotina</taxon>
        <taxon>Pucciniomycetes</taxon>
        <taxon>Pucciniales</taxon>
        <taxon>Phakopsoraceae</taxon>
        <taxon>Phakopsora</taxon>
    </lineage>
</organism>
<proteinExistence type="predicted"/>
<dbReference type="PANTHER" id="PTHR10412">
    <property type="entry name" value="MANNOSYL-OLIGOSACCHARIDE GLUCOSIDASE"/>
    <property type="match status" value="1"/>
</dbReference>
<dbReference type="Proteomes" id="UP001153365">
    <property type="component" value="Unassembled WGS sequence"/>
</dbReference>
<protein>
    <submittedName>
        <fullName evidence="1">Uncharacterized protein</fullName>
    </submittedName>
</protein>
<evidence type="ECO:0000313" key="1">
    <source>
        <dbReference type="EMBL" id="CAH7688325.1"/>
    </source>
</evidence>
<dbReference type="SUPFAM" id="SSF48208">
    <property type="entry name" value="Six-hairpin glycosidases"/>
    <property type="match status" value="1"/>
</dbReference>
<evidence type="ECO:0000313" key="2">
    <source>
        <dbReference type="Proteomes" id="UP001153365"/>
    </source>
</evidence>
<dbReference type="InterPro" id="IPR008928">
    <property type="entry name" value="6-hairpin_glycosidase_sf"/>
</dbReference>
<dbReference type="GO" id="GO:0004573">
    <property type="term" value="F:Glc3Man9GlcNAc2 oligosaccharide glucosidase activity"/>
    <property type="evidence" value="ECO:0007669"/>
    <property type="project" value="InterPro"/>
</dbReference>